<sequence>MLNSRNCPVGLIRRQNHSSGLRTSLRIPAFLAYLRKGPTNLKNRRTGSIDTLRPILSLKHAIPTSHSPLSSAAKEATPNSPREVVAFRQWRIASSGQRPRSVLAHRRNLGALHTVSARRTSFLVGLFGLV</sequence>
<dbReference type="Proteomes" id="UP000014480">
    <property type="component" value="Unassembled WGS sequence"/>
</dbReference>
<protein>
    <submittedName>
        <fullName evidence="1">Uncharacterized protein</fullName>
    </submittedName>
</protein>
<dbReference type="AlphaFoldDB" id="A0A484GA78"/>
<organism evidence="1 2">
    <name type="scientific">Colletotrichum orbiculare (strain 104-T / ATCC 96160 / CBS 514.97 / LARS 414 / MAFF 240422)</name>
    <name type="common">Cucumber anthracnose fungus</name>
    <name type="synonym">Colletotrichum lagenarium</name>
    <dbReference type="NCBI Taxonomy" id="1213857"/>
    <lineage>
        <taxon>Eukaryota</taxon>
        <taxon>Fungi</taxon>
        <taxon>Dikarya</taxon>
        <taxon>Ascomycota</taxon>
        <taxon>Pezizomycotina</taxon>
        <taxon>Sordariomycetes</taxon>
        <taxon>Hypocreomycetidae</taxon>
        <taxon>Glomerellales</taxon>
        <taxon>Glomerellaceae</taxon>
        <taxon>Colletotrichum</taxon>
        <taxon>Colletotrichum orbiculare species complex</taxon>
    </lineage>
</organism>
<keyword evidence="2" id="KW-1185">Reference proteome</keyword>
<comment type="caution">
    <text evidence="1">The sequence shown here is derived from an EMBL/GenBank/DDBJ whole genome shotgun (WGS) entry which is preliminary data.</text>
</comment>
<dbReference type="EMBL" id="AMCV02000001">
    <property type="protein sequence ID" value="TDZ26850.1"/>
    <property type="molecule type" value="Genomic_DNA"/>
</dbReference>
<reference evidence="2" key="1">
    <citation type="journal article" date="2013" name="New Phytol.">
        <title>Comparative genomic and transcriptomic analyses reveal the hemibiotrophic stage shift of Colletotrichum fungi.</title>
        <authorList>
            <person name="Gan P."/>
            <person name="Ikeda K."/>
            <person name="Irieda H."/>
            <person name="Narusaka M."/>
            <person name="O'Connell R.J."/>
            <person name="Narusaka Y."/>
            <person name="Takano Y."/>
            <person name="Kubo Y."/>
            <person name="Shirasu K."/>
        </authorList>
    </citation>
    <scope>NUCLEOTIDE SEQUENCE [LARGE SCALE GENOMIC DNA]</scope>
    <source>
        <strain evidence="2">104-T / ATCC 96160 / CBS 514.97 / LARS 414 / MAFF 240422</strain>
    </source>
</reference>
<evidence type="ECO:0000313" key="2">
    <source>
        <dbReference type="Proteomes" id="UP000014480"/>
    </source>
</evidence>
<gene>
    <name evidence="1" type="ORF">Cob_v000099</name>
</gene>
<accession>A0A484GA78</accession>
<evidence type="ECO:0000313" key="1">
    <source>
        <dbReference type="EMBL" id="TDZ26850.1"/>
    </source>
</evidence>
<name>A0A484GA78_COLOR</name>
<reference evidence="2" key="2">
    <citation type="journal article" date="2019" name="Mol. Plant Microbe Interact.">
        <title>Genome sequence resources for four phytopathogenic fungi from the Colletotrichum orbiculare species complex.</title>
        <authorList>
            <person name="Gan P."/>
            <person name="Tsushima A."/>
            <person name="Narusaka M."/>
            <person name="Narusaka Y."/>
            <person name="Takano Y."/>
            <person name="Kubo Y."/>
            <person name="Shirasu K."/>
        </authorList>
    </citation>
    <scope>GENOME REANNOTATION</scope>
    <source>
        <strain evidence="2">104-T / ATCC 96160 / CBS 514.97 / LARS 414 / MAFF 240422</strain>
    </source>
</reference>
<proteinExistence type="predicted"/>